<feature type="region of interest" description="Disordered" evidence="1">
    <location>
        <begin position="66"/>
        <end position="95"/>
    </location>
</feature>
<evidence type="ECO:0000313" key="2">
    <source>
        <dbReference type="EMBL" id="ABS03905.1"/>
    </source>
</evidence>
<dbReference type="STRING" id="266940.Krad_2425"/>
<dbReference type="HOGENOM" id="CLU_1459494_0_0_11"/>
<evidence type="ECO:0000313" key="3">
    <source>
        <dbReference type="Proteomes" id="UP000001116"/>
    </source>
</evidence>
<dbReference type="Proteomes" id="UP000001116">
    <property type="component" value="Chromosome"/>
</dbReference>
<name>A6WAR6_KINRD</name>
<dbReference type="KEGG" id="kra:Krad_2425"/>
<organism evidence="2 3">
    <name type="scientific">Kineococcus radiotolerans (strain ATCC BAA-149 / DSM 14245 / SRS30216)</name>
    <dbReference type="NCBI Taxonomy" id="266940"/>
    <lineage>
        <taxon>Bacteria</taxon>
        <taxon>Bacillati</taxon>
        <taxon>Actinomycetota</taxon>
        <taxon>Actinomycetes</taxon>
        <taxon>Kineosporiales</taxon>
        <taxon>Kineosporiaceae</taxon>
        <taxon>Kineococcus</taxon>
    </lineage>
</organism>
<dbReference type="AlphaFoldDB" id="A6WAR6"/>
<protein>
    <submittedName>
        <fullName evidence="2">Uncharacterized protein</fullName>
    </submittedName>
</protein>
<accession>A6WAR6</accession>
<sequence length="185" mass="19775">MRQSGPVTSGISFSFVEGLGALAHGPCVLSQGPGIGLGLRCAFAYLDGLLLSIEIKAIGQVAQDAYESDFHPSGRSGRQRAPRLPRSDPHFSVPASAAGLTPDGQLWHRLEHHYSSGGPVARGASGEDPGSPAYLRDLDLWWPKLPEDARLPLEAGWPELGAPMTTTVLALENLDDLYERVVRLA</sequence>
<evidence type="ECO:0000256" key="1">
    <source>
        <dbReference type="SAM" id="MobiDB-lite"/>
    </source>
</evidence>
<proteinExistence type="predicted"/>
<gene>
    <name evidence="2" type="ordered locus">Krad_2425</name>
</gene>
<reference evidence="3" key="1">
    <citation type="journal article" date="2008" name="PLoS ONE">
        <title>Survival in nuclear waste, extreme resistance, and potential applications gleaned from the genome sequence of Kineococcus radiotolerans SRS30216.</title>
        <authorList>
            <person name="Bagwell C.E."/>
            <person name="Bhat S."/>
            <person name="Hawkins G.M."/>
            <person name="Smith B.W."/>
            <person name="Biswas T."/>
            <person name="Hoover T.R."/>
            <person name="Saunders E."/>
            <person name="Han C.S."/>
            <person name="Tsodikov O.V."/>
            <person name="Shimkets L.J."/>
        </authorList>
    </citation>
    <scope>NUCLEOTIDE SEQUENCE [LARGE SCALE GENOMIC DNA]</scope>
    <source>
        <strain evidence="3">ATCC BAA-149 / DSM 14245 / SRS30216</strain>
    </source>
</reference>
<dbReference type="EMBL" id="CP000750">
    <property type="protein sequence ID" value="ABS03905.1"/>
    <property type="molecule type" value="Genomic_DNA"/>
</dbReference>
<keyword evidence="3" id="KW-1185">Reference proteome</keyword>